<accession>A0A239BAZ0</accession>
<dbReference type="InterPro" id="IPR050570">
    <property type="entry name" value="Cell_wall_metabolism_enzyme"/>
</dbReference>
<dbReference type="GO" id="GO:0004222">
    <property type="term" value="F:metalloendopeptidase activity"/>
    <property type="evidence" value="ECO:0007669"/>
    <property type="project" value="TreeGrafter"/>
</dbReference>
<evidence type="ECO:0000259" key="2">
    <source>
        <dbReference type="Pfam" id="PF01551"/>
    </source>
</evidence>
<dbReference type="Gene3D" id="2.70.70.10">
    <property type="entry name" value="Glucose Permease (Domain IIA)"/>
    <property type="match status" value="1"/>
</dbReference>
<dbReference type="SUPFAM" id="SSF51261">
    <property type="entry name" value="Duplicated hybrid motif"/>
    <property type="match status" value="1"/>
</dbReference>
<dbReference type="Pfam" id="PF01551">
    <property type="entry name" value="Peptidase_M23"/>
    <property type="match status" value="1"/>
</dbReference>
<dbReference type="PANTHER" id="PTHR21666">
    <property type="entry name" value="PEPTIDASE-RELATED"/>
    <property type="match status" value="1"/>
</dbReference>
<dbReference type="PANTHER" id="PTHR21666:SF270">
    <property type="entry name" value="MUREIN HYDROLASE ACTIVATOR ENVC"/>
    <property type="match status" value="1"/>
</dbReference>
<proteinExistence type="predicted"/>
<dbReference type="InterPro" id="IPR011055">
    <property type="entry name" value="Dup_hybrid_motif"/>
</dbReference>
<feature type="compositionally biased region" description="Low complexity" evidence="1">
    <location>
        <begin position="76"/>
        <end position="94"/>
    </location>
</feature>
<name>A0A239BAZ0_9ACTN</name>
<dbReference type="CDD" id="cd12797">
    <property type="entry name" value="M23_peptidase"/>
    <property type="match status" value="1"/>
</dbReference>
<evidence type="ECO:0000256" key="1">
    <source>
        <dbReference type="SAM" id="MobiDB-lite"/>
    </source>
</evidence>
<feature type="region of interest" description="Disordered" evidence="1">
    <location>
        <begin position="111"/>
        <end position="148"/>
    </location>
</feature>
<feature type="region of interest" description="Disordered" evidence="1">
    <location>
        <begin position="1"/>
        <end position="23"/>
    </location>
</feature>
<sequence length="418" mass="43208">MASNEPALIPGQQQGSATAYSEWDTAEWNIAAGWNPPAAEQAPPTKNAIDGWDTGQWNMAAGWLDAAAAETSSPDAGAAQPEAAGPEAYQAPAAHPRQEDIEAFEAFGSPRDVQDAPVEDPQAEPWNPTEESTGPRRARHRVAKQRSMGRGSAVFGVAAVAVLGVGGVATAEGKNPLPVSLPHLPDASQLPGIGALVEDDSAPEAKQVAGALSPGAGEALRNRILDQAQQQRTAADRAARTAAQQEASAKAAKSAAQERVRAEAAAKKKAAAEAAKKIEAERLAELAKSFVKPVSSYSLTAGFGESSSLWANTHTGQDFAAPTGTPVKAIHSGTITEAGWAGSYGYRIILTLDDGTELWYCHLSSMIVTSGKVSTGDTIGRVGATGNVTGPHLHLEVRPGGGDPIGPMGWLRSKGLSV</sequence>
<evidence type="ECO:0000313" key="4">
    <source>
        <dbReference type="Proteomes" id="UP000198280"/>
    </source>
</evidence>
<protein>
    <submittedName>
        <fullName evidence="3">Murein DD-endopeptidase MepM and murein hydrolase activator NlpD, contain LysM domain</fullName>
    </submittedName>
</protein>
<feature type="domain" description="M23ase beta-sheet core" evidence="2">
    <location>
        <begin position="313"/>
        <end position="401"/>
    </location>
</feature>
<feature type="compositionally biased region" description="Low complexity" evidence="1">
    <location>
        <begin position="240"/>
        <end position="254"/>
    </location>
</feature>
<feature type="region of interest" description="Disordered" evidence="1">
    <location>
        <begin position="228"/>
        <end position="254"/>
    </location>
</feature>
<dbReference type="OrthoDB" id="5244067at2"/>
<dbReference type="InterPro" id="IPR016047">
    <property type="entry name" value="M23ase_b-sheet_dom"/>
</dbReference>
<dbReference type="Proteomes" id="UP000198280">
    <property type="component" value="Unassembled WGS sequence"/>
</dbReference>
<dbReference type="AlphaFoldDB" id="A0A239BAZ0"/>
<evidence type="ECO:0000313" key="3">
    <source>
        <dbReference type="EMBL" id="SNS04731.1"/>
    </source>
</evidence>
<gene>
    <name evidence="3" type="ORF">SAMN05216252_102489</name>
</gene>
<reference evidence="3 4" key="1">
    <citation type="submission" date="2017-06" db="EMBL/GenBank/DDBJ databases">
        <authorList>
            <person name="Kim H.J."/>
            <person name="Triplett B.A."/>
        </authorList>
    </citation>
    <scope>NUCLEOTIDE SEQUENCE [LARGE SCALE GENOMIC DNA]</scope>
    <source>
        <strain evidence="3 4">CGMCC 4.1858</strain>
    </source>
</reference>
<organism evidence="3 4">
    <name type="scientific">Actinacidiphila glaucinigra</name>
    <dbReference type="NCBI Taxonomy" id="235986"/>
    <lineage>
        <taxon>Bacteria</taxon>
        <taxon>Bacillati</taxon>
        <taxon>Actinomycetota</taxon>
        <taxon>Actinomycetes</taxon>
        <taxon>Kitasatosporales</taxon>
        <taxon>Streptomycetaceae</taxon>
        <taxon>Actinacidiphila</taxon>
    </lineage>
</organism>
<keyword evidence="3" id="KW-0378">Hydrolase</keyword>
<dbReference type="RefSeq" id="WP_089222612.1">
    <property type="nucleotide sequence ID" value="NZ_FZOF01000002.1"/>
</dbReference>
<dbReference type="FunFam" id="2.70.70.10:FF:000013">
    <property type="entry name" value="Peptidase family M23"/>
    <property type="match status" value="1"/>
</dbReference>
<keyword evidence="4" id="KW-1185">Reference proteome</keyword>
<dbReference type="EMBL" id="FZOF01000002">
    <property type="protein sequence ID" value="SNS04731.1"/>
    <property type="molecule type" value="Genomic_DNA"/>
</dbReference>
<feature type="region of interest" description="Disordered" evidence="1">
    <location>
        <begin position="35"/>
        <end position="96"/>
    </location>
</feature>